<evidence type="ECO:0000259" key="4">
    <source>
        <dbReference type="PROSITE" id="PS51782"/>
    </source>
</evidence>
<feature type="chain" id="PRO_5043633443" evidence="3">
    <location>
        <begin position="27"/>
        <end position="563"/>
    </location>
</feature>
<dbReference type="PROSITE" id="PS51257">
    <property type="entry name" value="PROKAR_LIPOPROTEIN"/>
    <property type="match status" value="1"/>
</dbReference>
<evidence type="ECO:0000256" key="1">
    <source>
        <dbReference type="ARBA" id="ARBA00007734"/>
    </source>
</evidence>
<dbReference type="AlphaFoldDB" id="A0AAW6RJF9"/>
<evidence type="ECO:0000313" key="6">
    <source>
        <dbReference type="Proteomes" id="UP001237156"/>
    </source>
</evidence>
<dbReference type="Pfam" id="PF01476">
    <property type="entry name" value="LysM"/>
    <property type="match status" value="1"/>
</dbReference>
<dbReference type="Pfam" id="PF01464">
    <property type="entry name" value="SLT"/>
    <property type="match status" value="1"/>
</dbReference>
<sequence length="563" mass="60232">MTTQRTLQALALAAAVFLAGCATRPATPPASGQTDAAASTDARPAASPAAEEEGPQAQIRPSPTGPGAGIRPYVPMSPLTVRDMQGRPVTPLNAPADIWERVRGNFAMPDLSNDLVRKQEQWYAGRPDYIQRMVERSRMYLFHIVEEAEMRGMPSELALLPYIESAFNPQAVSSAKAAGLWQFMPATGTHFELRQNALRDDRRDIIASTNAALDYLQQLHDKFGDWHLALAAYNWGPGNVANALERNRKAGLGLRYEDLRMPDETRNYVPKLQAVKNIIADPGKFDASLPDIGNHPFFDTVAITRDIDVALAAELAGVRLDDLRALNPGMKRSVIFAQAAEHILLPWENAATFKQNLAAMDPKAPLASHTVWVAPRTMSVAEAAREVGMSEDAFRTLNHIPPHVKVSAGAALLAPRGKGQALAVSASIVNNARVAFTPEVVLRKTVLRARKGDTIDRIARRYDLPPGTVAGWNKTSATASLKAGQSITLYLPMRAGKPKAAPRSKASARRAAAAQAGKGRVKVTVAPGKAKAGAGKAPAKAPAGKASAAKTKAAAPAKAKAKK</sequence>
<dbReference type="EMBL" id="JARVII010000004">
    <property type="protein sequence ID" value="MDG9698827.1"/>
    <property type="molecule type" value="Genomic_DNA"/>
</dbReference>
<keyword evidence="3" id="KW-0732">Signal</keyword>
<feature type="compositionally biased region" description="Low complexity" evidence="2">
    <location>
        <begin position="34"/>
        <end position="49"/>
    </location>
</feature>
<comment type="similarity">
    <text evidence="1">Belongs to the transglycosylase Slt family.</text>
</comment>
<reference evidence="5 6" key="1">
    <citation type="submission" date="2023-04" db="EMBL/GenBank/DDBJ databases">
        <title>Ottowia paracancer sp. nov., isolated from human stomach.</title>
        <authorList>
            <person name="Song Y."/>
        </authorList>
    </citation>
    <scope>NUCLEOTIDE SEQUENCE [LARGE SCALE GENOMIC DNA]</scope>
    <source>
        <strain evidence="5 6">10c7w1</strain>
    </source>
</reference>
<dbReference type="SUPFAM" id="SSF53955">
    <property type="entry name" value="Lysozyme-like"/>
    <property type="match status" value="1"/>
</dbReference>
<dbReference type="Gene3D" id="1.10.530.10">
    <property type="match status" value="1"/>
</dbReference>
<dbReference type="GO" id="GO:0016020">
    <property type="term" value="C:membrane"/>
    <property type="evidence" value="ECO:0007669"/>
    <property type="project" value="InterPro"/>
</dbReference>
<feature type="domain" description="LysM" evidence="4">
    <location>
        <begin position="445"/>
        <end position="489"/>
    </location>
</feature>
<proteinExistence type="inferred from homology"/>
<name>A0AAW6RJF9_9BURK</name>
<dbReference type="PANTHER" id="PTHR37423">
    <property type="entry name" value="SOLUBLE LYTIC MUREIN TRANSGLYCOSYLASE-RELATED"/>
    <property type="match status" value="1"/>
</dbReference>
<organism evidence="5 6">
    <name type="scientific">Ottowia cancrivicina</name>
    <dbReference type="NCBI Taxonomy" id="3040346"/>
    <lineage>
        <taxon>Bacteria</taxon>
        <taxon>Pseudomonadati</taxon>
        <taxon>Pseudomonadota</taxon>
        <taxon>Betaproteobacteria</taxon>
        <taxon>Burkholderiales</taxon>
        <taxon>Comamonadaceae</taxon>
        <taxon>Ottowia</taxon>
    </lineage>
</organism>
<evidence type="ECO:0000256" key="3">
    <source>
        <dbReference type="SAM" id="SignalP"/>
    </source>
</evidence>
<dbReference type="PROSITE" id="PS51782">
    <property type="entry name" value="LYSM"/>
    <property type="match status" value="1"/>
</dbReference>
<dbReference type="InterPro" id="IPR036779">
    <property type="entry name" value="LysM_dom_sf"/>
</dbReference>
<dbReference type="SUPFAM" id="SSF54106">
    <property type="entry name" value="LysM domain"/>
    <property type="match status" value="1"/>
</dbReference>
<feature type="compositionally biased region" description="Low complexity" evidence="2">
    <location>
        <begin position="509"/>
        <end position="563"/>
    </location>
</feature>
<dbReference type="InterPro" id="IPR008258">
    <property type="entry name" value="Transglycosylase_SLT_dom_1"/>
</dbReference>
<comment type="caution">
    <text evidence="5">The sequence shown here is derived from an EMBL/GenBank/DDBJ whole genome shotgun (WGS) entry which is preliminary data.</text>
</comment>
<dbReference type="CDD" id="cd00118">
    <property type="entry name" value="LysM"/>
    <property type="match status" value="1"/>
</dbReference>
<gene>
    <name evidence="5" type="ORF">QB898_03670</name>
</gene>
<dbReference type="PROSITE" id="PS00922">
    <property type="entry name" value="TRANSGLYCOSYLASE"/>
    <property type="match status" value="1"/>
</dbReference>
<protein>
    <submittedName>
        <fullName evidence="5">Transglycosylase SLT domain-containing protein</fullName>
    </submittedName>
</protein>
<dbReference type="InterPro" id="IPR000189">
    <property type="entry name" value="Transglyc_AS"/>
</dbReference>
<dbReference type="GO" id="GO:0008933">
    <property type="term" value="F:peptidoglycan lytic transglycosylase activity"/>
    <property type="evidence" value="ECO:0007669"/>
    <property type="project" value="InterPro"/>
</dbReference>
<dbReference type="RefSeq" id="WP_279523835.1">
    <property type="nucleotide sequence ID" value="NZ_JARVII010000004.1"/>
</dbReference>
<keyword evidence="6" id="KW-1185">Reference proteome</keyword>
<feature type="signal peptide" evidence="3">
    <location>
        <begin position="1"/>
        <end position="26"/>
    </location>
</feature>
<feature type="region of interest" description="Disordered" evidence="2">
    <location>
        <begin position="495"/>
        <end position="563"/>
    </location>
</feature>
<dbReference type="InterPro" id="IPR023346">
    <property type="entry name" value="Lysozyme-like_dom_sf"/>
</dbReference>
<accession>A0AAW6RJF9</accession>
<dbReference type="GO" id="GO:0000270">
    <property type="term" value="P:peptidoglycan metabolic process"/>
    <property type="evidence" value="ECO:0007669"/>
    <property type="project" value="InterPro"/>
</dbReference>
<feature type="compositionally biased region" description="Basic residues" evidence="2">
    <location>
        <begin position="496"/>
        <end position="508"/>
    </location>
</feature>
<dbReference type="PANTHER" id="PTHR37423:SF2">
    <property type="entry name" value="MEMBRANE-BOUND LYTIC MUREIN TRANSGLYCOSYLASE C"/>
    <property type="match status" value="1"/>
</dbReference>
<dbReference type="Proteomes" id="UP001237156">
    <property type="component" value="Unassembled WGS sequence"/>
</dbReference>
<dbReference type="InterPro" id="IPR018392">
    <property type="entry name" value="LysM"/>
</dbReference>
<dbReference type="Gene3D" id="3.10.350.10">
    <property type="entry name" value="LysM domain"/>
    <property type="match status" value="1"/>
</dbReference>
<feature type="region of interest" description="Disordered" evidence="2">
    <location>
        <begin position="26"/>
        <end position="73"/>
    </location>
</feature>
<dbReference type="CDD" id="cd16894">
    <property type="entry name" value="MltD-like"/>
    <property type="match status" value="1"/>
</dbReference>
<evidence type="ECO:0000256" key="2">
    <source>
        <dbReference type="SAM" id="MobiDB-lite"/>
    </source>
</evidence>
<evidence type="ECO:0000313" key="5">
    <source>
        <dbReference type="EMBL" id="MDG9698827.1"/>
    </source>
</evidence>